<name>A0A166D2Y0_9AGAM</name>
<gene>
    <name evidence="1" type="ORF">FIBSPDRAFT_868486</name>
</gene>
<proteinExistence type="predicted"/>
<evidence type="ECO:0000313" key="2">
    <source>
        <dbReference type="Proteomes" id="UP000076532"/>
    </source>
</evidence>
<evidence type="ECO:0000313" key="1">
    <source>
        <dbReference type="EMBL" id="KZP14257.1"/>
    </source>
</evidence>
<organism evidence="1 2">
    <name type="scientific">Athelia psychrophila</name>
    <dbReference type="NCBI Taxonomy" id="1759441"/>
    <lineage>
        <taxon>Eukaryota</taxon>
        <taxon>Fungi</taxon>
        <taxon>Dikarya</taxon>
        <taxon>Basidiomycota</taxon>
        <taxon>Agaricomycotina</taxon>
        <taxon>Agaricomycetes</taxon>
        <taxon>Agaricomycetidae</taxon>
        <taxon>Atheliales</taxon>
        <taxon>Atheliaceae</taxon>
        <taxon>Athelia</taxon>
    </lineage>
</organism>
<dbReference type="Proteomes" id="UP000076532">
    <property type="component" value="Unassembled WGS sequence"/>
</dbReference>
<keyword evidence="2" id="KW-1185">Reference proteome</keyword>
<reference evidence="1 2" key="1">
    <citation type="journal article" date="2016" name="Mol. Biol. Evol.">
        <title>Comparative Genomics of Early-Diverging Mushroom-Forming Fungi Provides Insights into the Origins of Lignocellulose Decay Capabilities.</title>
        <authorList>
            <person name="Nagy L.G."/>
            <person name="Riley R."/>
            <person name="Tritt A."/>
            <person name="Adam C."/>
            <person name="Daum C."/>
            <person name="Floudas D."/>
            <person name="Sun H."/>
            <person name="Yadav J.S."/>
            <person name="Pangilinan J."/>
            <person name="Larsson K.H."/>
            <person name="Matsuura K."/>
            <person name="Barry K."/>
            <person name="Labutti K."/>
            <person name="Kuo R."/>
            <person name="Ohm R.A."/>
            <person name="Bhattacharya S.S."/>
            <person name="Shirouzu T."/>
            <person name="Yoshinaga Y."/>
            <person name="Martin F.M."/>
            <person name="Grigoriev I.V."/>
            <person name="Hibbett D.S."/>
        </authorList>
    </citation>
    <scope>NUCLEOTIDE SEQUENCE [LARGE SCALE GENOMIC DNA]</scope>
    <source>
        <strain evidence="1 2">CBS 109695</strain>
    </source>
</reference>
<dbReference type="EMBL" id="KV417620">
    <property type="protein sequence ID" value="KZP14257.1"/>
    <property type="molecule type" value="Genomic_DNA"/>
</dbReference>
<dbReference type="AlphaFoldDB" id="A0A166D2Y0"/>
<protein>
    <submittedName>
        <fullName evidence="1">Uncharacterized protein</fullName>
    </submittedName>
</protein>
<accession>A0A166D2Y0</accession>
<feature type="non-terminal residue" evidence="1">
    <location>
        <position position="1"/>
    </location>
</feature>
<sequence length="53" mass="5604">EGEGSGSELQVISDKTLASYRKLAEYASPFAVGSMTELSIAVQLGATRLRVES</sequence>